<sequence length="208" mass="24255">MNITYRFNRENVEWFANHFLDDNEDPVETRGGALSPTRKMEIFLRSLGDPGFQQGVAVDLDVNQRTVSRTLISEPEAIYCKRNNWITFPNTNDLLGVAINEWANTKRMHRIMYNNVQGAALLGDEGYGISPWLLTPFKNPTTPIQENYKLIHAKERCVIERCFGQLKRRFPMLHDFDPVQMEVQDAIELIPEGNQPQIRNRRQMKNEF</sequence>
<organism evidence="4 5">
    <name type="scientific">Acanthoscelides obtectus</name>
    <name type="common">Bean weevil</name>
    <name type="synonym">Bruchus obtectus</name>
    <dbReference type="NCBI Taxonomy" id="200917"/>
    <lineage>
        <taxon>Eukaryota</taxon>
        <taxon>Metazoa</taxon>
        <taxon>Ecdysozoa</taxon>
        <taxon>Arthropoda</taxon>
        <taxon>Hexapoda</taxon>
        <taxon>Insecta</taxon>
        <taxon>Pterygota</taxon>
        <taxon>Neoptera</taxon>
        <taxon>Endopterygota</taxon>
        <taxon>Coleoptera</taxon>
        <taxon>Polyphaga</taxon>
        <taxon>Cucujiformia</taxon>
        <taxon>Chrysomeloidea</taxon>
        <taxon>Chrysomelidae</taxon>
        <taxon>Bruchinae</taxon>
        <taxon>Bruchini</taxon>
        <taxon>Acanthoscelides</taxon>
    </lineage>
</organism>
<reference evidence="4" key="1">
    <citation type="submission" date="2022-03" db="EMBL/GenBank/DDBJ databases">
        <authorList>
            <person name="Sayadi A."/>
        </authorList>
    </citation>
    <scope>NUCLEOTIDE SEQUENCE</scope>
</reference>
<dbReference type="InterPro" id="IPR027806">
    <property type="entry name" value="HARBI1_dom"/>
</dbReference>
<comment type="cofactor">
    <cofactor evidence="1">
        <name>a divalent metal cation</name>
        <dbReference type="ChEBI" id="CHEBI:60240"/>
    </cofactor>
</comment>
<dbReference type="Pfam" id="PF13359">
    <property type="entry name" value="DDE_Tnp_4"/>
    <property type="match status" value="1"/>
</dbReference>
<evidence type="ECO:0000256" key="1">
    <source>
        <dbReference type="ARBA" id="ARBA00001968"/>
    </source>
</evidence>
<dbReference type="OrthoDB" id="8194406at2759"/>
<gene>
    <name evidence="4" type="ORF">ACAOBT_LOCUS33178</name>
</gene>
<comment type="caution">
    <text evidence="4">The sequence shown here is derived from an EMBL/GenBank/DDBJ whole genome shotgun (WGS) entry which is preliminary data.</text>
</comment>
<feature type="domain" description="DDE Tnp4" evidence="3">
    <location>
        <begin position="117"/>
        <end position="175"/>
    </location>
</feature>
<protein>
    <recommendedName>
        <fullName evidence="3">DDE Tnp4 domain-containing protein</fullName>
    </recommendedName>
</protein>
<dbReference type="AlphaFoldDB" id="A0A9P0Q6P7"/>
<dbReference type="GO" id="GO:0046872">
    <property type="term" value="F:metal ion binding"/>
    <property type="evidence" value="ECO:0007669"/>
    <property type="project" value="UniProtKB-KW"/>
</dbReference>
<accession>A0A9P0Q6P7</accession>
<dbReference type="EMBL" id="CAKOFQ010008260">
    <property type="protein sequence ID" value="CAH2013047.1"/>
    <property type="molecule type" value="Genomic_DNA"/>
</dbReference>
<name>A0A9P0Q6P7_ACAOB</name>
<proteinExistence type="predicted"/>
<evidence type="ECO:0000259" key="3">
    <source>
        <dbReference type="Pfam" id="PF13359"/>
    </source>
</evidence>
<keyword evidence="5" id="KW-1185">Reference proteome</keyword>
<dbReference type="Proteomes" id="UP001152888">
    <property type="component" value="Unassembled WGS sequence"/>
</dbReference>
<keyword evidence="2" id="KW-0479">Metal-binding</keyword>
<evidence type="ECO:0000256" key="2">
    <source>
        <dbReference type="ARBA" id="ARBA00022723"/>
    </source>
</evidence>
<evidence type="ECO:0000313" key="5">
    <source>
        <dbReference type="Proteomes" id="UP001152888"/>
    </source>
</evidence>
<evidence type="ECO:0000313" key="4">
    <source>
        <dbReference type="EMBL" id="CAH2013047.1"/>
    </source>
</evidence>